<dbReference type="AlphaFoldDB" id="A0A8S1YGX7"/>
<evidence type="ECO:0008006" key="4">
    <source>
        <dbReference type="Google" id="ProtNLM"/>
    </source>
</evidence>
<feature type="transmembrane region" description="Helical" evidence="1">
    <location>
        <begin position="87"/>
        <end position="106"/>
    </location>
</feature>
<protein>
    <recommendedName>
        <fullName evidence="4">CSC1/OSCA1-like cytosolic domain-containing protein</fullName>
    </recommendedName>
</protein>
<dbReference type="OMA" id="KIYSIWN"/>
<keyword evidence="1" id="KW-1133">Transmembrane helix</keyword>
<comment type="caution">
    <text evidence="2">The sequence shown here is derived from an EMBL/GenBank/DDBJ whole genome shotgun (WGS) entry which is preliminary data.</text>
</comment>
<feature type="transmembrane region" description="Helical" evidence="1">
    <location>
        <begin position="420"/>
        <end position="438"/>
    </location>
</feature>
<accession>A0A8S1YGX7</accession>
<keyword evidence="3" id="KW-1185">Reference proteome</keyword>
<evidence type="ECO:0000313" key="3">
    <source>
        <dbReference type="Proteomes" id="UP000683925"/>
    </source>
</evidence>
<reference evidence="2" key="1">
    <citation type="submission" date="2021-01" db="EMBL/GenBank/DDBJ databases">
        <authorList>
            <consortium name="Genoscope - CEA"/>
            <person name="William W."/>
        </authorList>
    </citation>
    <scope>NUCLEOTIDE SEQUENCE</scope>
</reference>
<feature type="transmembrane region" description="Helical" evidence="1">
    <location>
        <begin position="486"/>
        <end position="513"/>
    </location>
</feature>
<dbReference type="OrthoDB" id="308907at2759"/>
<organism evidence="2 3">
    <name type="scientific">Paramecium octaurelia</name>
    <dbReference type="NCBI Taxonomy" id="43137"/>
    <lineage>
        <taxon>Eukaryota</taxon>
        <taxon>Sar</taxon>
        <taxon>Alveolata</taxon>
        <taxon>Ciliophora</taxon>
        <taxon>Intramacronucleata</taxon>
        <taxon>Oligohymenophorea</taxon>
        <taxon>Peniculida</taxon>
        <taxon>Parameciidae</taxon>
        <taxon>Paramecium</taxon>
    </lineage>
</organism>
<sequence length="639" mass="75103">METDTISWKQSDDLDDIIYHQFKIPADLQKAELHGLAYRVYEKPQEQSVQCKCCNYYKDHIKFNLCSDLSKSDDHSVANEYFQIVKWMILQLTIFCVTFVPFALYFNQQGDECEKHPNCDQNSLKIYSIWNLVAVNFSLDNLKYAGVVLSTSIIYIILMKCGSCDIIAPKLVKLMNMSLVVIQGIYIPDKIEDKEILEFLDTNSDICLRVYRVNLKLYEDLLFEQLKFPYLSDKVSRKKIVLREVYGDNEDLKQTFKQSYLLFSTNDTDLADEIQEGFMNLCEENSQKYYHKYQIGSPFFQFIIQSLIALGYGMLSTMTQFVILKLRYDFINNNYSGEEDQMIKQLLNVGSTLFSMITFSIFNKIGSKILTQLALTIYQIGNSYEMAILQSLDLRSWNVFQTFSQQSNYTMLQNEGMMDYLITFSFLNLIVPVITQIFDFNHIWKKIKLLRLKGKNTNNKTQKEANLLFQLRKINFYQRQITVHKIFAISMIFGFSFPLIIPFSILSLLFIYLVDKYIFINYSIPAIRDRYGELLQGIYYINNIVIVQYFFSFGFIVFKTWIYITLSIIHCSIIGYVFLSSMINQDWNFETIFSEFIEKQYQISDGEKYQLFINLQKRLKKFAKKPKKSQVVATTSLLE</sequence>
<feature type="transmembrane region" description="Helical" evidence="1">
    <location>
        <begin position="299"/>
        <end position="323"/>
    </location>
</feature>
<gene>
    <name evidence="2" type="ORF">POCTA_138.1.T1610037</name>
</gene>
<feature type="transmembrane region" description="Helical" evidence="1">
    <location>
        <begin position="144"/>
        <end position="168"/>
    </location>
</feature>
<keyword evidence="1" id="KW-0812">Transmembrane</keyword>
<dbReference type="Proteomes" id="UP000683925">
    <property type="component" value="Unassembled WGS sequence"/>
</dbReference>
<feature type="transmembrane region" description="Helical" evidence="1">
    <location>
        <begin position="534"/>
        <end position="555"/>
    </location>
</feature>
<evidence type="ECO:0000256" key="1">
    <source>
        <dbReference type="SAM" id="Phobius"/>
    </source>
</evidence>
<keyword evidence="1" id="KW-0472">Membrane</keyword>
<dbReference type="EMBL" id="CAJJDP010000163">
    <property type="protein sequence ID" value="CAD8213280.1"/>
    <property type="molecule type" value="Genomic_DNA"/>
</dbReference>
<proteinExistence type="predicted"/>
<feature type="transmembrane region" description="Helical" evidence="1">
    <location>
        <begin position="561"/>
        <end position="579"/>
    </location>
</feature>
<evidence type="ECO:0000313" key="2">
    <source>
        <dbReference type="EMBL" id="CAD8213280.1"/>
    </source>
</evidence>
<name>A0A8S1YGX7_PAROT</name>